<dbReference type="EMBL" id="PZQS01000013">
    <property type="protein sequence ID" value="PVD19885.1"/>
    <property type="molecule type" value="Genomic_DNA"/>
</dbReference>
<reference evidence="2 3" key="1">
    <citation type="submission" date="2018-04" db="EMBL/GenBank/DDBJ databases">
        <title>The genome of golden apple snail Pomacea canaliculata provides insight into stress tolerance and invasive adaptation.</title>
        <authorList>
            <person name="Liu C."/>
            <person name="Liu B."/>
            <person name="Ren Y."/>
            <person name="Zhang Y."/>
            <person name="Wang H."/>
            <person name="Li S."/>
            <person name="Jiang F."/>
            <person name="Yin L."/>
            <person name="Zhang G."/>
            <person name="Qian W."/>
            <person name="Fan W."/>
        </authorList>
    </citation>
    <scope>NUCLEOTIDE SEQUENCE [LARGE SCALE GENOMIC DNA]</scope>
    <source>
        <strain evidence="2">SZHN2017</strain>
        <tissue evidence="2">Muscle</tissue>
    </source>
</reference>
<dbReference type="AlphaFoldDB" id="A0A2T7NFG1"/>
<proteinExistence type="predicted"/>
<accession>A0A2T7NFG1</accession>
<keyword evidence="3" id="KW-1185">Reference proteome</keyword>
<evidence type="ECO:0000256" key="1">
    <source>
        <dbReference type="SAM" id="MobiDB-lite"/>
    </source>
</evidence>
<evidence type="ECO:0000313" key="3">
    <source>
        <dbReference type="Proteomes" id="UP000245119"/>
    </source>
</evidence>
<evidence type="ECO:0000313" key="2">
    <source>
        <dbReference type="EMBL" id="PVD19885.1"/>
    </source>
</evidence>
<dbReference type="Proteomes" id="UP000245119">
    <property type="component" value="Linkage Group LG13"/>
</dbReference>
<feature type="compositionally biased region" description="Polar residues" evidence="1">
    <location>
        <begin position="78"/>
        <end position="90"/>
    </location>
</feature>
<protein>
    <submittedName>
        <fullName evidence="2">Uncharacterized protein</fullName>
    </submittedName>
</protein>
<gene>
    <name evidence="2" type="ORF">C0Q70_20378</name>
</gene>
<sequence length="126" mass="14058">MHLVDEQHPTPNNTEEIITKRHFSYVQELPHPSKLSPVHSSATVEKAADLEVSTSDQRLAVRLPSHFDLPAAETAATSLEMTPAGDSQETLPDAGGRTCSKSDEEDDEWLKERWKALPYVGKQHEE</sequence>
<feature type="region of interest" description="Disordered" evidence="1">
    <location>
        <begin position="78"/>
        <end position="107"/>
    </location>
</feature>
<comment type="caution">
    <text evidence="2">The sequence shown here is derived from an EMBL/GenBank/DDBJ whole genome shotgun (WGS) entry which is preliminary data.</text>
</comment>
<organism evidence="2 3">
    <name type="scientific">Pomacea canaliculata</name>
    <name type="common">Golden apple snail</name>
    <dbReference type="NCBI Taxonomy" id="400727"/>
    <lineage>
        <taxon>Eukaryota</taxon>
        <taxon>Metazoa</taxon>
        <taxon>Spiralia</taxon>
        <taxon>Lophotrochozoa</taxon>
        <taxon>Mollusca</taxon>
        <taxon>Gastropoda</taxon>
        <taxon>Caenogastropoda</taxon>
        <taxon>Architaenioglossa</taxon>
        <taxon>Ampullarioidea</taxon>
        <taxon>Ampullariidae</taxon>
        <taxon>Pomacea</taxon>
    </lineage>
</organism>
<name>A0A2T7NFG1_POMCA</name>